<dbReference type="InterPro" id="IPR049240">
    <property type="entry name" value="DUF6875"/>
</dbReference>
<evidence type="ECO:0000313" key="4">
    <source>
        <dbReference type="Proteomes" id="UP000219565"/>
    </source>
</evidence>
<dbReference type="EMBL" id="OBEG01000005">
    <property type="protein sequence ID" value="SNY88185.1"/>
    <property type="molecule type" value="Genomic_DNA"/>
</dbReference>
<organism evidence="3 4">
    <name type="scientific">Nocardia amikacinitolerans</name>
    <dbReference type="NCBI Taxonomy" id="756689"/>
    <lineage>
        <taxon>Bacteria</taxon>
        <taxon>Bacillati</taxon>
        <taxon>Actinomycetota</taxon>
        <taxon>Actinomycetes</taxon>
        <taxon>Mycobacteriales</taxon>
        <taxon>Nocardiaceae</taxon>
        <taxon>Nocardia</taxon>
    </lineage>
</organism>
<feature type="compositionally biased region" description="Polar residues" evidence="1">
    <location>
        <begin position="231"/>
        <end position="251"/>
    </location>
</feature>
<evidence type="ECO:0000259" key="2">
    <source>
        <dbReference type="Pfam" id="PF21780"/>
    </source>
</evidence>
<feature type="region of interest" description="Disordered" evidence="1">
    <location>
        <begin position="227"/>
        <end position="251"/>
    </location>
</feature>
<reference evidence="3 4" key="1">
    <citation type="submission" date="2017-09" db="EMBL/GenBank/DDBJ databases">
        <authorList>
            <person name="Ehlers B."/>
            <person name="Leendertz F.H."/>
        </authorList>
    </citation>
    <scope>NUCLEOTIDE SEQUENCE [LARGE SCALE GENOMIC DNA]</scope>
    <source>
        <strain evidence="3 4">DSM 45537</strain>
    </source>
</reference>
<evidence type="ECO:0000256" key="1">
    <source>
        <dbReference type="SAM" id="MobiDB-lite"/>
    </source>
</evidence>
<accession>A0A285LTH3</accession>
<dbReference type="STRING" id="1379680.GCA_001612615_04232"/>
<protein>
    <recommendedName>
        <fullName evidence="2">DUF6875 domain-containing protein</fullName>
    </recommendedName>
</protein>
<keyword evidence="4" id="KW-1185">Reference proteome</keyword>
<gene>
    <name evidence="3" type="ORF">SAMN04244553_5149</name>
</gene>
<dbReference type="Proteomes" id="UP000219565">
    <property type="component" value="Unassembled WGS sequence"/>
</dbReference>
<feature type="domain" description="DUF6875" evidence="2">
    <location>
        <begin position="34"/>
        <end position="205"/>
    </location>
</feature>
<evidence type="ECO:0000313" key="3">
    <source>
        <dbReference type="EMBL" id="SNY88185.1"/>
    </source>
</evidence>
<sequence>MGEIVIGPRSGMNWFPLSDTDISCPHTKSTVDFVRTWAEDYLTGHVPDLGREGPVCPYVRPSLRRDLMWVGRVPGGRPWPPYVRLVIEDALDLFGRLAPTEGGGSALRALVTVLPDLRDFSLIDDLHNELKSRFVERGFMLGQFYPGCKEPGLWNKDFHPLDSPIPMLVVRSMMTTDFPFLLARPEWMAAYVKKFAPTLPAHVRQVMVSRLTASSDTDVPAYELLEEPETNGASPTRKNATPISATTRRAG</sequence>
<dbReference type="AlphaFoldDB" id="A0A285LTH3"/>
<proteinExistence type="predicted"/>
<dbReference type="Pfam" id="PF21780">
    <property type="entry name" value="DUF6875"/>
    <property type="match status" value="1"/>
</dbReference>
<name>A0A285LTH3_9NOCA</name>